<comment type="pathway">
    <text evidence="2">Protein modification; protein glycosylation.</text>
</comment>
<keyword evidence="19" id="KW-1185">Reference proteome</keyword>
<evidence type="ECO:0000256" key="16">
    <source>
        <dbReference type="SAM" id="Phobius"/>
    </source>
</evidence>
<dbReference type="HOGENOM" id="CLU_017053_0_0_1"/>
<evidence type="ECO:0000256" key="1">
    <source>
        <dbReference type="ARBA" id="ARBA00004477"/>
    </source>
</evidence>
<dbReference type="GO" id="GO:0106073">
    <property type="term" value="F:dolichyl pyrophosphate Glc2Man9GlcNAc2 alpha-1,2-glucosyltransferase activity"/>
    <property type="evidence" value="ECO:0007669"/>
    <property type="project" value="UniProtKB-EC"/>
</dbReference>
<comment type="catalytic activity">
    <reaction evidence="14">
        <text>an alpha-D-Glc-(1-&gt;3)-alpha-D-Glc-(1-&gt;3)-alpha-D-Man-(1-&gt;2)-alpha-D-Man-(1-&gt;2)-alpha-D-Man-(1-&gt;3)-[alpha-D-Man-(1-&gt;2)-alpha-D-Man-(1-&gt;3)-[alpha-D-Man-(1-&gt;2)-alpha-D-Man-(1-&gt;6)]-alpha-D-Man-(1-&gt;6)]-beta-D-Man-(1-&gt;4)-beta-D-GlcNAc-(1-&gt;4)-alpha-D-GlcNAc-diphospho-di-trans,poly-cis-dolichol + a di-trans,poly-cis-dolichyl beta-D-glucosyl phosphate = a alpha-D-Glc-(1-&gt;2)-alpha-D-Glc-(1-&gt;3)-alpha-D-Glc-(1-&gt;3)-alpha-D-Man-(1-&gt;2)-alpha-D-Man-(1-&gt;2)-alpha-D-Man-(1-&gt;3)-[alpha-D-Man-(1-&gt;2)-alpha-D-Man-(1-&gt;3)-[alpha-D-Man-(1-&gt;2)-alpha-D-Man-(1-&gt;6)]-alpha-D-Man-(1-&gt;6)]-beta-D-Man-(1-&gt;4)-beta-D-GlcNAc-(1-&gt;4)-alpha-D-GlcNAc-diphospho-di-trans,poly-cis-dolichol + a di-trans,poly-cis-dolichyl phosphate + H(+)</text>
        <dbReference type="Rhea" id="RHEA:29543"/>
        <dbReference type="Rhea" id="RHEA-COMP:19498"/>
        <dbReference type="Rhea" id="RHEA-COMP:19502"/>
        <dbReference type="Rhea" id="RHEA-COMP:19512"/>
        <dbReference type="Rhea" id="RHEA-COMP:19522"/>
        <dbReference type="ChEBI" id="CHEBI:15378"/>
        <dbReference type="ChEBI" id="CHEBI:57525"/>
        <dbReference type="ChEBI" id="CHEBI:57683"/>
        <dbReference type="ChEBI" id="CHEBI:132522"/>
        <dbReference type="ChEBI" id="CHEBI:132523"/>
        <dbReference type="EC" id="2.4.1.256"/>
    </reaction>
    <physiologicalReaction direction="left-to-right" evidence="14">
        <dbReference type="Rhea" id="RHEA:29544"/>
    </physiologicalReaction>
</comment>
<accession>J3NQ34</accession>
<evidence type="ECO:0000313" key="17">
    <source>
        <dbReference type="EMBL" id="EJT78290.1"/>
    </source>
</evidence>
<feature type="transmembrane region" description="Helical" evidence="16">
    <location>
        <begin position="616"/>
        <end position="633"/>
    </location>
</feature>
<evidence type="ECO:0000256" key="4">
    <source>
        <dbReference type="ARBA" id="ARBA00011967"/>
    </source>
</evidence>
<dbReference type="STRING" id="644352.J3NQ34"/>
<evidence type="ECO:0000256" key="8">
    <source>
        <dbReference type="ARBA" id="ARBA00022692"/>
    </source>
</evidence>
<dbReference type="InterPro" id="IPR016900">
    <property type="entry name" value="Alg10"/>
</dbReference>
<dbReference type="PANTHER" id="PTHR12989:SF10">
    <property type="entry name" value="DOL-P-GLC:GLC(2)MAN(9)GLCNAC(2)-PP-DOL ALPHA-1,2-GLUCOSYLTRANSFERASE-RELATED"/>
    <property type="match status" value="1"/>
</dbReference>
<evidence type="ECO:0000256" key="12">
    <source>
        <dbReference type="ARBA" id="ARBA00032069"/>
    </source>
</evidence>
<name>J3NQ34_GAET3</name>
<evidence type="ECO:0000313" key="19">
    <source>
        <dbReference type="Proteomes" id="UP000006039"/>
    </source>
</evidence>
<dbReference type="GO" id="GO:0006488">
    <property type="term" value="P:dolichol-linked oligosaccharide biosynthetic process"/>
    <property type="evidence" value="ECO:0007669"/>
    <property type="project" value="InterPro"/>
</dbReference>
<feature type="transmembrane region" description="Helical" evidence="16">
    <location>
        <begin position="495"/>
        <end position="512"/>
    </location>
</feature>
<evidence type="ECO:0000256" key="14">
    <source>
        <dbReference type="ARBA" id="ARBA00048064"/>
    </source>
</evidence>
<feature type="transmembrane region" description="Helical" evidence="16">
    <location>
        <begin position="40"/>
        <end position="59"/>
    </location>
</feature>
<dbReference type="RefSeq" id="XP_009219435.1">
    <property type="nucleotide sequence ID" value="XM_009221171.1"/>
</dbReference>
<gene>
    <name evidence="18" type="primary">20343849</name>
    <name evidence="17" type="ORF">GGTG_03391</name>
</gene>
<keyword evidence="9" id="KW-0256">Endoplasmic reticulum</keyword>
<protein>
    <recommendedName>
        <fullName evidence="5">Dol-P-Glc:Glc(2)Man(9)GlcNAc(2)-PP-Dol alpha-1,2-glucosyltransferase</fullName>
        <ecNumber evidence="4">2.4.1.256</ecNumber>
    </recommendedName>
    <alternativeName>
        <fullName evidence="12">Asparagine-linked glycosylation protein 10</fullName>
    </alternativeName>
</protein>
<dbReference type="FunCoup" id="J3NQ34">
    <property type="interactions" value="658"/>
</dbReference>
<reference evidence="18" key="5">
    <citation type="submission" date="2018-04" db="UniProtKB">
        <authorList>
            <consortium name="EnsemblFungi"/>
        </authorList>
    </citation>
    <scope>IDENTIFICATION</scope>
    <source>
        <strain evidence="18">R3-111a-1</strain>
    </source>
</reference>
<evidence type="ECO:0000256" key="3">
    <source>
        <dbReference type="ARBA" id="ARBA00010600"/>
    </source>
</evidence>
<feature type="transmembrane region" description="Helical" evidence="16">
    <location>
        <begin position="176"/>
        <end position="198"/>
    </location>
</feature>
<evidence type="ECO:0000256" key="5">
    <source>
        <dbReference type="ARBA" id="ARBA00018512"/>
    </source>
</evidence>
<dbReference type="UniPathway" id="UPA00378"/>
<reference evidence="19" key="1">
    <citation type="submission" date="2010-07" db="EMBL/GenBank/DDBJ databases">
        <title>The genome sequence of Gaeumannomyces graminis var. tritici strain R3-111a-1.</title>
        <authorList>
            <consortium name="The Broad Institute Genome Sequencing Platform"/>
            <person name="Ma L.-J."/>
            <person name="Dead R."/>
            <person name="Young S."/>
            <person name="Zeng Q."/>
            <person name="Koehrsen M."/>
            <person name="Alvarado L."/>
            <person name="Berlin A."/>
            <person name="Chapman S.B."/>
            <person name="Chen Z."/>
            <person name="Freedman E."/>
            <person name="Gellesch M."/>
            <person name="Goldberg J."/>
            <person name="Griggs A."/>
            <person name="Gujja S."/>
            <person name="Heilman E.R."/>
            <person name="Heiman D."/>
            <person name="Hepburn T."/>
            <person name="Howarth C."/>
            <person name="Jen D."/>
            <person name="Larson L."/>
            <person name="Mehta T."/>
            <person name="Neiman D."/>
            <person name="Pearson M."/>
            <person name="Roberts A."/>
            <person name="Saif S."/>
            <person name="Shea T."/>
            <person name="Shenoy N."/>
            <person name="Sisk P."/>
            <person name="Stolte C."/>
            <person name="Sykes S."/>
            <person name="Walk T."/>
            <person name="White J."/>
            <person name="Yandava C."/>
            <person name="Haas B."/>
            <person name="Nusbaum C."/>
            <person name="Birren B."/>
        </authorList>
    </citation>
    <scope>NUCLEOTIDE SEQUENCE [LARGE SCALE GENOMIC DNA]</scope>
    <source>
        <strain evidence="19">R3-111a-1</strain>
    </source>
</reference>
<feature type="compositionally biased region" description="Polar residues" evidence="15">
    <location>
        <begin position="600"/>
        <end position="609"/>
    </location>
</feature>
<reference evidence="18" key="4">
    <citation type="journal article" date="2015" name="G3 (Bethesda)">
        <title>Genome sequences of three phytopathogenic species of the Magnaporthaceae family of fungi.</title>
        <authorList>
            <person name="Okagaki L.H."/>
            <person name="Nunes C.C."/>
            <person name="Sailsbery J."/>
            <person name="Clay B."/>
            <person name="Brown D."/>
            <person name="John T."/>
            <person name="Oh Y."/>
            <person name="Young N."/>
            <person name="Fitzgerald M."/>
            <person name="Haas B.J."/>
            <person name="Zeng Q."/>
            <person name="Young S."/>
            <person name="Adiconis X."/>
            <person name="Fan L."/>
            <person name="Levin J.Z."/>
            <person name="Mitchell T.K."/>
            <person name="Okubara P.A."/>
            <person name="Farman M.L."/>
            <person name="Kohn L.M."/>
            <person name="Birren B."/>
            <person name="Ma L.-J."/>
            <person name="Dean R.A."/>
        </authorList>
    </citation>
    <scope>NUCLEOTIDE SEQUENCE</scope>
    <source>
        <strain evidence="18">R3-111a-1</strain>
    </source>
</reference>
<evidence type="ECO:0000256" key="7">
    <source>
        <dbReference type="ARBA" id="ARBA00022679"/>
    </source>
</evidence>
<dbReference type="eggNOG" id="KOG2642">
    <property type="taxonomic scope" value="Eukaryota"/>
</dbReference>
<feature type="region of interest" description="Disordered" evidence="15">
    <location>
        <begin position="269"/>
        <end position="288"/>
    </location>
</feature>
<evidence type="ECO:0000256" key="15">
    <source>
        <dbReference type="SAM" id="MobiDB-lite"/>
    </source>
</evidence>
<evidence type="ECO:0000256" key="9">
    <source>
        <dbReference type="ARBA" id="ARBA00022824"/>
    </source>
</evidence>
<comment type="similarity">
    <text evidence="3">Belongs to the ALG10 glucosyltransferase family.</text>
</comment>
<evidence type="ECO:0000256" key="10">
    <source>
        <dbReference type="ARBA" id="ARBA00022989"/>
    </source>
</evidence>
<dbReference type="VEuPathDB" id="FungiDB:GGTG_03391"/>
<keyword evidence="10 16" id="KW-1133">Transmembrane helix</keyword>
<dbReference type="EMBL" id="GL385396">
    <property type="protein sequence ID" value="EJT78290.1"/>
    <property type="molecule type" value="Genomic_DNA"/>
</dbReference>
<dbReference type="Proteomes" id="UP000006039">
    <property type="component" value="Unassembled WGS sequence"/>
</dbReference>
<dbReference type="OrthoDB" id="4769at2759"/>
<keyword evidence="7 17" id="KW-0808">Transferase</keyword>
<reference evidence="17" key="3">
    <citation type="submission" date="2010-09" db="EMBL/GenBank/DDBJ databases">
        <title>Annotation of Gaeumannomyces graminis var. tritici R3-111a-1.</title>
        <authorList>
            <consortium name="The Broad Institute Genome Sequencing Platform"/>
            <person name="Ma L.-J."/>
            <person name="Dead R."/>
            <person name="Young S.K."/>
            <person name="Zeng Q."/>
            <person name="Gargeya S."/>
            <person name="Fitzgerald M."/>
            <person name="Haas B."/>
            <person name="Abouelleil A."/>
            <person name="Alvarado L."/>
            <person name="Arachchi H.M."/>
            <person name="Berlin A."/>
            <person name="Brown A."/>
            <person name="Chapman S.B."/>
            <person name="Chen Z."/>
            <person name="Dunbar C."/>
            <person name="Freedman E."/>
            <person name="Gearin G."/>
            <person name="Gellesch M."/>
            <person name="Goldberg J."/>
            <person name="Griggs A."/>
            <person name="Gujja S."/>
            <person name="Heiman D."/>
            <person name="Howarth C."/>
            <person name="Larson L."/>
            <person name="Lui A."/>
            <person name="MacDonald P.J.P."/>
            <person name="Mehta T."/>
            <person name="Montmayeur A."/>
            <person name="Murphy C."/>
            <person name="Neiman D."/>
            <person name="Pearson M."/>
            <person name="Priest M."/>
            <person name="Roberts A."/>
            <person name="Saif S."/>
            <person name="Shea T."/>
            <person name="Shenoy N."/>
            <person name="Sisk P."/>
            <person name="Stolte C."/>
            <person name="Sykes S."/>
            <person name="Yandava C."/>
            <person name="Wortman J."/>
            <person name="Nusbaum C."/>
            <person name="Birren B."/>
        </authorList>
    </citation>
    <scope>NUCLEOTIDE SEQUENCE</scope>
    <source>
        <strain evidence="17">R3-111a-1</strain>
    </source>
</reference>
<organism evidence="17">
    <name type="scientific">Gaeumannomyces tritici (strain R3-111a-1)</name>
    <name type="common">Wheat and barley take-all root rot fungus</name>
    <name type="synonym">Gaeumannomyces graminis var. tritici</name>
    <dbReference type="NCBI Taxonomy" id="644352"/>
    <lineage>
        <taxon>Eukaryota</taxon>
        <taxon>Fungi</taxon>
        <taxon>Dikarya</taxon>
        <taxon>Ascomycota</taxon>
        <taxon>Pezizomycotina</taxon>
        <taxon>Sordariomycetes</taxon>
        <taxon>Sordariomycetidae</taxon>
        <taxon>Magnaporthales</taxon>
        <taxon>Magnaporthaceae</taxon>
        <taxon>Gaeumannomyces</taxon>
    </lineage>
</organism>
<evidence type="ECO:0000256" key="13">
    <source>
        <dbReference type="ARBA" id="ARBA00044727"/>
    </source>
</evidence>
<feature type="transmembrane region" description="Helical" evidence="16">
    <location>
        <begin position="455"/>
        <end position="475"/>
    </location>
</feature>
<keyword evidence="8 16" id="KW-0812">Transmembrane</keyword>
<dbReference type="EC" id="2.4.1.256" evidence="4"/>
<dbReference type="PANTHER" id="PTHR12989">
    <property type="entry name" value="ALPHA-1,2-GLUCOSYLTRANSFERASE ALG10"/>
    <property type="match status" value="1"/>
</dbReference>
<comment type="subcellular location">
    <subcellularLocation>
        <location evidence="1">Endoplasmic reticulum membrane</location>
        <topology evidence="1">Multi-pass membrane protein</topology>
    </subcellularLocation>
</comment>
<dbReference type="Pfam" id="PF04922">
    <property type="entry name" value="DIE2_ALG10"/>
    <property type="match status" value="1"/>
</dbReference>
<feature type="transmembrane region" description="Helical" evidence="16">
    <location>
        <begin position="384"/>
        <end position="409"/>
    </location>
</feature>
<feature type="transmembrane region" description="Helical" evidence="16">
    <location>
        <begin position="318"/>
        <end position="338"/>
    </location>
</feature>
<evidence type="ECO:0000256" key="11">
    <source>
        <dbReference type="ARBA" id="ARBA00023136"/>
    </source>
</evidence>
<sequence>MDLPLFGLVPKASLSIALGVVIHSLITIARNPRGACIPTLLYRACLVLLLVLPAIWLRVVNSNVVEPYLDEVFHVPQAVRYLAGRWREWDDKITTPPGLYIISYLILDKPGLIRSFICGLVGGFGSLENLTATLRETNALAIFAIAYFVAECRQYLEHRAAPGKERQPLAPWPSLYALHSGFNVIMFPAIFFFSGLYYTDLWSLVAVLNAYKIHLDRVAHARDGLSVRRVAMALCAGIQALAMRQTNVFWVVVYLGGLQAVDAVKSLPASEPSQDDAKTTSQQGPPGTRFEEVLRTSPYAYLRYWAAGNIHDPSLADATFFDMILLATSLVVAVLCNLPRVLAQVWPEVLVLGVFGGFVAWNGGVVLGDKSNHVATIHLAQMLYIWPLFVFFSAPLLVGYVIPVLSYLYRVASRLPWNMRKQPIKTGVYLPCPCGVQHSLSPHIAWYRCKTAMSYLLVGVSLAMAAGIVHLNTIIHPFTLADNRHYMFYVFRYTILKHPAVKYLLVPVYVICQRLCWQLLCGCSHLGLAETTCHSCPLRSFNCSGAVPERVHSYHSSPSSPSKESVASKKSPATDDNAKKPVGPLAKEASKDVVAPDTLQGPSSDSQRSAQPLSTALLWLLATALSLVTAPLVEPRYFIVPWVMWRMLVPAWRLHDCRDDTPLGPFYHGSDGAGAGKTATGRRGPLAALNWLGQRVDLRLFVETVWFTAINVVTMYMFIYRPYVWRDAEGNVLDEGRLQRFMW</sequence>
<dbReference type="AlphaFoldDB" id="J3NQ34"/>
<dbReference type="EnsemblFungi" id="EJT78290">
    <property type="protein sequence ID" value="EJT78290"/>
    <property type="gene ID" value="GGTG_03391"/>
</dbReference>
<evidence type="ECO:0000256" key="2">
    <source>
        <dbReference type="ARBA" id="ARBA00004922"/>
    </source>
</evidence>
<comment type="function">
    <text evidence="13">Dol-P-Glc:Glc(2)Man(9)GlcNAc(2)-PP-Dol alpha-1,2-glucosyltransferase that operates in the biosynthetic pathway of dolichol-linked oligosaccharides, the glycan precursors employed in protein asparagine (N)-glycosylation. The assembly of dolichol-linked oligosaccharides begins on the cytosolic side of the endoplasmic reticulum membrane and finishes in its lumen. The sequential addition of sugars to dolichol pyrophosphate produces dolichol-linked oligosaccharides containing fourteen sugars, including two GlcNAcs, nine mannoses and three glucoses. Once assembled, the oligosaccharide is transferred from the lipid to nascent proteins by oligosaccharyltransferases. In the lumen of the endoplasmic reticulum, adds the third and last glucose residue from dolichyl phosphate glucose (Dol-P-Glc) onto the lipid-linked oligosaccharide intermediate Glc(2)Man(9)GlcNAc(2)-PP-Dol to produce Glc(3)Man(9)GlcNAc(2)-PP-Dol.</text>
</comment>
<feature type="transmembrane region" description="Helical" evidence="16">
    <location>
        <begin position="345"/>
        <end position="364"/>
    </location>
</feature>
<feature type="transmembrane region" description="Helical" evidence="16">
    <location>
        <begin position="12"/>
        <end position="28"/>
    </location>
</feature>
<dbReference type="GeneID" id="20343849"/>
<reference evidence="17" key="2">
    <citation type="submission" date="2010-07" db="EMBL/GenBank/DDBJ databases">
        <authorList>
            <consortium name="The Broad Institute Genome Sequencing Platform"/>
            <consortium name="Broad Institute Genome Sequencing Center for Infectious Disease"/>
            <person name="Ma L.-J."/>
            <person name="Dead R."/>
            <person name="Young S."/>
            <person name="Zeng Q."/>
            <person name="Koehrsen M."/>
            <person name="Alvarado L."/>
            <person name="Berlin A."/>
            <person name="Chapman S.B."/>
            <person name="Chen Z."/>
            <person name="Freedman E."/>
            <person name="Gellesch M."/>
            <person name="Goldberg J."/>
            <person name="Griggs A."/>
            <person name="Gujja S."/>
            <person name="Heilman E.R."/>
            <person name="Heiman D."/>
            <person name="Hepburn T."/>
            <person name="Howarth C."/>
            <person name="Jen D."/>
            <person name="Larson L."/>
            <person name="Mehta T."/>
            <person name="Neiman D."/>
            <person name="Pearson M."/>
            <person name="Roberts A."/>
            <person name="Saif S."/>
            <person name="Shea T."/>
            <person name="Shenoy N."/>
            <person name="Sisk P."/>
            <person name="Stolte C."/>
            <person name="Sykes S."/>
            <person name="Walk T."/>
            <person name="White J."/>
            <person name="Yandava C."/>
            <person name="Haas B."/>
            <person name="Nusbaum C."/>
            <person name="Birren B."/>
        </authorList>
    </citation>
    <scope>NUCLEOTIDE SEQUENCE</scope>
    <source>
        <strain evidence="17">R3-111a-1</strain>
    </source>
</reference>
<feature type="transmembrane region" description="Helical" evidence="16">
    <location>
        <begin position="700"/>
        <end position="719"/>
    </location>
</feature>
<feature type="region of interest" description="Disordered" evidence="15">
    <location>
        <begin position="554"/>
        <end position="609"/>
    </location>
</feature>
<dbReference type="GO" id="GO:0005789">
    <property type="term" value="C:endoplasmic reticulum membrane"/>
    <property type="evidence" value="ECO:0007669"/>
    <property type="project" value="UniProtKB-SubCell"/>
</dbReference>
<evidence type="ECO:0000313" key="18">
    <source>
        <dbReference type="EnsemblFungi" id="EJT78290"/>
    </source>
</evidence>
<feature type="compositionally biased region" description="Low complexity" evidence="15">
    <location>
        <begin position="554"/>
        <end position="571"/>
    </location>
</feature>
<evidence type="ECO:0000256" key="6">
    <source>
        <dbReference type="ARBA" id="ARBA00022676"/>
    </source>
</evidence>
<proteinExistence type="inferred from homology"/>
<keyword evidence="6" id="KW-0328">Glycosyltransferase</keyword>
<keyword evidence="11 16" id="KW-0472">Membrane</keyword>